<dbReference type="Proteomes" id="UP001227268">
    <property type="component" value="Unassembled WGS sequence"/>
</dbReference>
<comment type="caution">
    <text evidence="1">The sequence shown here is derived from an EMBL/GenBank/DDBJ whole genome shotgun (WGS) entry which is preliminary data.</text>
</comment>
<evidence type="ECO:0000313" key="1">
    <source>
        <dbReference type="EMBL" id="KAJ9102563.1"/>
    </source>
</evidence>
<organism evidence="1 2">
    <name type="scientific">Naganishia friedmannii</name>
    <dbReference type="NCBI Taxonomy" id="89922"/>
    <lineage>
        <taxon>Eukaryota</taxon>
        <taxon>Fungi</taxon>
        <taxon>Dikarya</taxon>
        <taxon>Basidiomycota</taxon>
        <taxon>Agaricomycotina</taxon>
        <taxon>Tremellomycetes</taxon>
        <taxon>Filobasidiales</taxon>
        <taxon>Filobasidiaceae</taxon>
        <taxon>Naganishia</taxon>
    </lineage>
</organism>
<protein>
    <submittedName>
        <fullName evidence="1">Uncharacterized protein</fullName>
    </submittedName>
</protein>
<keyword evidence="2" id="KW-1185">Reference proteome</keyword>
<sequence>MPSSHSSHRHRHRSQEPQPPSTLKVLSYVAFVWFAWGIFTRLDETEHLRPPASLRQAAHAASSAAHYAGSALHQGERAVEHGYDGLRGAWDDYQGLQKSDNGIYSLSFPKSSIPDQVYRSQGSSRRGWFGTIIYGISRIITYLVIYPFILLFNIVSFLLHYISVTFLMLLTTAYYVAWPLHQILNMVFSTLTAPMGIVWALFRWTEPLWTLFGGLLGVGATMGGGFGWIAKKMEREVYRRNEEKQEQERVRQLEWEIEQREIELERERRRADEQEKKNLLLQLQGARHTYRSPHVIPPTRNLIGALIDKVVGRNVSFQDEVDEYYADMELLEPPYSAGKLHTPWQIDAPVHHHRTRFTEELDSGDEDERELLLRASMGQRMLIAPSESGSFKKRIRQTPIIGDRGSHFAQPRQQARHQANSIPNQQILHQHHHYRFASGSSNPPPLQQQSRRIDSNLGHGRGDPLPAMYAPPVDGLPPTPHAVPATHANRQPFMTFPAGNLVRAGMPRARGRGREDHLGGSGVGKNSARRISFADVDEEALAREEVEREPVEGEIFGLSDDDNDVEGEEEGLTGVAHGLDEANERMPVDTHEDQMADADHSQSGTMPPSIHLHFHNQPTASTNTANGASRGKRTLRFHEATNKYAGEPGLDLQDKYGTPFKRSSARVGKELKRAFEQEANLTHTTSESGPTGMLFGQAGAARRRSSSEQAELHL</sequence>
<dbReference type="EMBL" id="JASBWT010000008">
    <property type="protein sequence ID" value="KAJ9102563.1"/>
    <property type="molecule type" value="Genomic_DNA"/>
</dbReference>
<evidence type="ECO:0000313" key="2">
    <source>
        <dbReference type="Proteomes" id="UP001227268"/>
    </source>
</evidence>
<proteinExistence type="predicted"/>
<name>A0ACC2VT46_9TREE</name>
<accession>A0ACC2VT46</accession>
<gene>
    <name evidence="1" type="ORF">QFC21_002964</name>
</gene>
<reference evidence="1" key="1">
    <citation type="submission" date="2023-04" db="EMBL/GenBank/DDBJ databases">
        <title>Draft Genome sequencing of Naganishia species isolated from polar environments using Oxford Nanopore Technology.</title>
        <authorList>
            <person name="Leo P."/>
            <person name="Venkateswaran K."/>
        </authorList>
    </citation>
    <scope>NUCLEOTIDE SEQUENCE</scope>
    <source>
        <strain evidence="1">MNA-CCFEE 5423</strain>
    </source>
</reference>